<keyword evidence="2" id="KW-0238">DNA-binding</keyword>
<reference evidence="5 6" key="1">
    <citation type="journal article" date="2014" name="Int. J. Syst. Evol. Microbiol.">
        <title>Complete genome sequence of Corynebacterium casei LMG S-19264T (=DSM 44701T), isolated from a smear-ripened cheese.</title>
        <authorList>
            <consortium name="US DOE Joint Genome Institute (JGI-PGF)"/>
            <person name="Walter F."/>
            <person name="Albersmeier A."/>
            <person name="Kalinowski J."/>
            <person name="Ruckert C."/>
        </authorList>
    </citation>
    <scope>NUCLEOTIDE SEQUENCE [LARGE SCALE GENOMIC DNA]</scope>
    <source>
        <strain evidence="5 6">KCTC 12866</strain>
    </source>
</reference>
<dbReference type="SUPFAM" id="SSF46689">
    <property type="entry name" value="Homeodomain-like"/>
    <property type="match status" value="1"/>
</dbReference>
<dbReference type="SMART" id="SM00342">
    <property type="entry name" value="HTH_ARAC"/>
    <property type="match status" value="1"/>
</dbReference>
<dbReference type="AlphaFoldDB" id="A0A8J3GAD6"/>
<evidence type="ECO:0000256" key="3">
    <source>
        <dbReference type="ARBA" id="ARBA00023163"/>
    </source>
</evidence>
<gene>
    <name evidence="5" type="ORF">GCM10007390_27630</name>
</gene>
<evidence type="ECO:0000259" key="4">
    <source>
        <dbReference type="PROSITE" id="PS01124"/>
    </source>
</evidence>
<dbReference type="InterPro" id="IPR009057">
    <property type="entry name" value="Homeodomain-like_sf"/>
</dbReference>
<evidence type="ECO:0000313" key="5">
    <source>
        <dbReference type="EMBL" id="GHB72065.1"/>
    </source>
</evidence>
<name>A0A8J3GAD6_9BACT</name>
<dbReference type="RefSeq" id="WP_189565045.1">
    <property type="nucleotide sequence ID" value="NZ_BMXF01000002.1"/>
</dbReference>
<dbReference type="InterPro" id="IPR003313">
    <property type="entry name" value="AraC-bd"/>
</dbReference>
<dbReference type="SUPFAM" id="SSF51215">
    <property type="entry name" value="Regulatory protein AraC"/>
    <property type="match status" value="1"/>
</dbReference>
<organism evidence="5 6">
    <name type="scientific">Persicitalea jodogahamensis</name>
    <dbReference type="NCBI Taxonomy" id="402147"/>
    <lineage>
        <taxon>Bacteria</taxon>
        <taxon>Pseudomonadati</taxon>
        <taxon>Bacteroidota</taxon>
        <taxon>Cytophagia</taxon>
        <taxon>Cytophagales</taxon>
        <taxon>Spirosomataceae</taxon>
        <taxon>Persicitalea</taxon>
    </lineage>
</organism>
<dbReference type="GO" id="GO:0003700">
    <property type="term" value="F:DNA-binding transcription factor activity"/>
    <property type="evidence" value="ECO:0007669"/>
    <property type="project" value="InterPro"/>
</dbReference>
<accession>A0A8J3GAD6</accession>
<dbReference type="EMBL" id="BMXF01000002">
    <property type="protein sequence ID" value="GHB72065.1"/>
    <property type="molecule type" value="Genomic_DNA"/>
</dbReference>
<dbReference type="Proteomes" id="UP000598271">
    <property type="component" value="Unassembled WGS sequence"/>
</dbReference>
<dbReference type="InterPro" id="IPR018060">
    <property type="entry name" value="HTH_AraC"/>
</dbReference>
<dbReference type="Pfam" id="PF02311">
    <property type="entry name" value="AraC_binding"/>
    <property type="match status" value="1"/>
</dbReference>
<proteinExistence type="predicted"/>
<dbReference type="Gene3D" id="1.10.10.60">
    <property type="entry name" value="Homeodomain-like"/>
    <property type="match status" value="1"/>
</dbReference>
<dbReference type="PRINTS" id="PR00032">
    <property type="entry name" value="HTHARAC"/>
</dbReference>
<protein>
    <submittedName>
        <fullName evidence="5">AraC family transcriptional regulator</fullName>
    </submittedName>
</protein>
<dbReference type="GO" id="GO:0043565">
    <property type="term" value="F:sequence-specific DNA binding"/>
    <property type="evidence" value="ECO:0007669"/>
    <property type="project" value="InterPro"/>
</dbReference>
<comment type="caution">
    <text evidence="5">The sequence shown here is derived from an EMBL/GenBank/DDBJ whole genome shotgun (WGS) entry which is preliminary data.</text>
</comment>
<dbReference type="InterPro" id="IPR020449">
    <property type="entry name" value="Tscrpt_reg_AraC-type_HTH"/>
</dbReference>
<dbReference type="PANTHER" id="PTHR43280">
    <property type="entry name" value="ARAC-FAMILY TRANSCRIPTIONAL REGULATOR"/>
    <property type="match status" value="1"/>
</dbReference>
<evidence type="ECO:0000313" key="6">
    <source>
        <dbReference type="Proteomes" id="UP000598271"/>
    </source>
</evidence>
<sequence length="300" mass="34793">MEHAPIPTIDLSRVNEASQPEILVRPFGDYLLQHHKNLDFAHRHSFYHLVMFTKGQGSHTIDFTKFTLQPYQIYFMIPGQVHAWDFMGKVDGYVVNFSESFFQSFLLRADYLEIFPFFRGIAVDGVVDLPVVLGEEAVATFEKLLSLSDEKGPFRLDRLRVLLLDLFMRIGQQAIAREAEAIPPHHYTMLKNYQQLIEKNFLTLRRPKEYADLLAVSSNHLNALCKAHLGKQAGELIRNRILLEAKRLLVNLDLNVAEVGYALNFSDNSYFTRFFRKYTGQTPEEFRHAQRLPEADEKDR</sequence>
<keyword evidence="3" id="KW-0804">Transcription</keyword>
<keyword evidence="6" id="KW-1185">Reference proteome</keyword>
<dbReference type="InterPro" id="IPR037923">
    <property type="entry name" value="HTH-like"/>
</dbReference>
<evidence type="ECO:0000256" key="2">
    <source>
        <dbReference type="ARBA" id="ARBA00023125"/>
    </source>
</evidence>
<evidence type="ECO:0000256" key="1">
    <source>
        <dbReference type="ARBA" id="ARBA00023015"/>
    </source>
</evidence>
<keyword evidence="1" id="KW-0805">Transcription regulation</keyword>
<dbReference type="Pfam" id="PF12833">
    <property type="entry name" value="HTH_18"/>
    <property type="match status" value="1"/>
</dbReference>
<dbReference type="PROSITE" id="PS01124">
    <property type="entry name" value="HTH_ARAC_FAMILY_2"/>
    <property type="match status" value="1"/>
</dbReference>
<dbReference type="PANTHER" id="PTHR43280:SF32">
    <property type="entry name" value="TRANSCRIPTIONAL REGULATORY PROTEIN"/>
    <property type="match status" value="1"/>
</dbReference>
<feature type="domain" description="HTH araC/xylS-type" evidence="4">
    <location>
        <begin position="191"/>
        <end position="289"/>
    </location>
</feature>